<reference evidence="3" key="1">
    <citation type="submission" date="2016-09" db="EMBL/GenBank/DDBJ databases">
        <authorList>
            <person name="Gulvik C.A."/>
        </authorList>
    </citation>
    <scope>NUCLEOTIDE SEQUENCE [LARGE SCALE GENOMIC DNA]</scope>
    <source>
        <strain evidence="3">LMG 8895</strain>
    </source>
</reference>
<proteinExistence type="predicted"/>
<evidence type="ECO:0000313" key="2">
    <source>
        <dbReference type="EMBL" id="OEG18729.1"/>
    </source>
</evidence>
<evidence type="ECO:0000313" key="3">
    <source>
        <dbReference type="Proteomes" id="UP000095094"/>
    </source>
</evidence>
<evidence type="ECO:0000259" key="1">
    <source>
        <dbReference type="Pfam" id="PF18931"/>
    </source>
</evidence>
<dbReference type="OrthoDB" id="9812495at2"/>
<sequence length="153" mass="17818">MDNIKQFLVDAKQNTYANNTGHTGSSRPSSYDLKYFQGDFVYLDSYVGTHSFSGQEIIWYNSKPVWSMNYYGDVLSSDFKSSFLKSALMFPSLELPCRGKTFYRQDDYTYIMEVDGEFNKFSGSEKIFFKDLLTYELFFHGGKIIDNHFDYLG</sequence>
<dbReference type="InterPro" id="IPR043735">
    <property type="entry name" value="DUF5680"/>
</dbReference>
<dbReference type="Pfam" id="PF18931">
    <property type="entry name" value="DUF5680"/>
    <property type="match status" value="1"/>
</dbReference>
<dbReference type="RefSeq" id="WP_069662578.1">
    <property type="nucleotide sequence ID" value="NZ_JBHUJJ010000002.1"/>
</dbReference>
<protein>
    <submittedName>
        <fullName evidence="2">XRE family transcriptional regulator</fullName>
    </submittedName>
</protein>
<keyword evidence="3" id="KW-1185">Reference proteome</keyword>
<gene>
    <name evidence="2" type="ORF">BCR25_16140</name>
</gene>
<dbReference type="EMBL" id="MIJY01000005">
    <property type="protein sequence ID" value="OEG18729.1"/>
    <property type="molecule type" value="Genomic_DNA"/>
</dbReference>
<comment type="caution">
    <text evidence="2">The sequence shown here is derived from an EMBL/GenBank/DDBJ whole genome shotgun (WGS) entry which is preliminary data.</text>
</comment>
<accession>A0A1E5H126</accession>
<dbReference type="AlphaFoldDB" id="A0A1E5H126"/>
<dbReference type="Proteomes" id="UP000095094">
    <property type="component" value="Unassembled WGS sequence"/>
</dbReference>
<name>A0A1E5H126_9ENTE</name>
<organism evidence="2 3">
    <name type="scientific">Enterococcus termitis</name>
    <dbReference type="NCBI Taxonomy" id="332950"/>
    <lineage>
        <taxon>Bacteria</taxon>
        <taxon>Bacillati</taxon>
        <taxon>Bacillota</taxon>
        <taxon>Bacilli</taxon>
        <taxon>Lactobacillales</taxon>
        <taxon>Enterococcaceae</taxon>
        <taxon>Enterococcus</taxon>
    </lineage>
</organism>
<feature type="domain" description="DUF5680" evidence="1">
    <location>
        <begin position="44"/>
        <end position="144"/>
    </location>
</feature>